<protein>
    <submittedName>
        <fullName evidence="2">Uncharacterized protein</fullName>
    </submittedName>
</protein>
<comment type="caution">
    <text evidence="2">The sequence shown here is derived from an EMBL/GenBank/DDBJ whole genome shotgun (WGS) entry which is preliminary data.</text>
</comment>
<dbReference type="EMBL" id="BTTX01000003">
    <property type="protein sequence ID" value="GMU07237.1"/>
    <property type="molecule type" value="Genomic_DNA"/>
</dbReference>
<accession>A0ABQ6QTS4</accession>
<feature type="compositionally biased region" description="Low complexity" evidence="1">
    <location>
        <begin position="1"/>
        <end position="13"/>
    </location>
</feature>
<organism evidence="2 3">
    <name type="scientific">Corallococcus caeni</name>
    <dbReference type="NCBI Taxonomy" id="3082388"/>
    <lineage>
        <taxon>Bacteria</taxon>
        <taxon>Pseudomonadati</taxon>
        <taxon>Myxococcota</taxon>
        <taxon>Myxococcia</taxon>
        <taxon>Myxococcales</taxon>
        <taxon>Cystobacterineae</taxon>
        <taxon>Myxococcaceae</taxon>
        <taxon>Corallococcus</taxon>
    </lineage>
</organism>
<reference evidence="2 3" key="1">
    <citation type="journal article" date="2024" name="Arch. Microbiol.">
        <title>Corallococcus caeni sp. nov., a novel myxobacterium isolated from activated sludge.</title>
        <authorList>
            <person name="Tomita S."/>
            <person name="Nakai R."/>
            <person name="Kuroda K."/>
            <person name="Kurashita H."/>
            <person name="Hatamoto M."/>
            <person name="Yamaguchi T."/>
            <person name="Narihiro T."/>
        </authorList>
    </citation>
    <scope>NUCLEOTIDE SEQUENCE [LARGE SCALE GENOMIC DNA]</scope>
    <source>
        <strain evidence="2 3">NO1</strain>
    </source>
</reference>
<feature type="region of interest" description="Disordered" evidence="1">
    <location>
        <begin position="1"/>
        <end position="35"/>
    </location>
</feature>
<keyword evidence="3" id="KW-1185">Reference proteome</keyword>
<proteinExistence type="predicted"/>
<gene>
    <name evidence="2" type="ORF">ASNO1_34900</name>
</gene>
<evidence type="ECO:0000313" key="2">
    <source>
        <dbReference type="EMBL" id="GMU07237.1"/>
    </source>
</evidence>
<dbReference type="Proteomes" id="UP001342631">
    <property type="component" value="Unassembled WGS sequence"/>
</dbReference>
<evidence type="ECO:0000256" key="1">
    <source>
        <dbReference type="SAM" id="MobiDB-lite"/>
    </source>
</evidence>
<evidence type="ECO:0000313" key="3">
    <source>
        <dbReference type="Proteomes" id="UP001342631"/>
    </source>
</evidence>
<name>A0ABQ6QTS4_9BACT</name>
<sequence>MAGTATAVTSAAARARRGRPAWKPPNVPASRPLNNGMKNVTALMSTMVSTLTSNRLCFHTTRLSSTRASSGRSE</sequence>